<dbReference type="PATRIC" id="fig|1227363.6.peg.460"/>
<dbReference type="STRING" id="1227363.D271_02334"/>
<dbReference type="InterPro" id="IPR024410">
    <property type="entry name" value="Phage_TAC_12"/>
</dbReference>
<dbReference type="EMBL" id="ANAG01000007">
    <property type="protein sequence ID" value="EKW99380.1"/>
    <property type="molecule type" value="Genomic_DNA"/>
</dbReference>
<proteinExistence type="predicted"/>
<reference evidence="1 2" key="1">
    <citation type="journal article" date="2013" name="Genome Announc.">
        <title>Genome Sequence of Lactobacillus saerimneri 30a (Formerly Lactobacillus sp. Strain 30a), a Reference Lactic Acid Bacterium Strain Producing Biogenic Amines.</title>
        <authorList>
            <person name="Romano A."/>
            <person name="Trip H."/>
            <person name="Campbell-Sills H."/>
            <person name="Bouchez O."/>
            <person name="Sherman D."/>
            <person name="Lolkema J.S."/>
            <person name="Lucas P.M."/>
        </authorList>
    </citation>
    <scope>NUCLEOTIDE SEQUENCE [LARGE SCALE GENOMIC DNA]</scope>
    <source>
        <strain evidence="1 2">30a</strain>
    </source>
</reference>
<evidence type="ECO:0000313" key="2">
    <source>
        <dbReference type="Proteomes" id="UP000011912"/>
    </source>
</evidence>
<evidence type="ECO:0008006" key="3">
    <source>
        <dbReference type="Google" id="ProtNLM"/>
    </source>
</evidence>
<dbReference type="AlphaFoldDB" id="M5J6G4"/>
<organism evidence="1 2">
    <name type="scientific">Ligilactobacillus saerimneri 30a</name>
    <dbReference type="NCBI Taxonomy" id="1227363"/>
    <lineage>
        <taxon>Bacteria</taxon>
        <taxon>Bacillati</taxon>
        <taxon>Bacillota</taxon>
        <taxon>Bacilli</taxon>
        <taxon>Lactobacillales</taxon>
        <taxon>Lactobacillaceae</taxon>
        <taxon>Ligilactobacillus</taxon>
    </lineage>
</organism>
<dbReference type="Proteomes" id="UP000011912">
    <property type="component" value="Unassembled WGS sequence"/>
</dbReference>
<dbReference type="RefSeq" id="WP_009552308.1">
    <property type="nucleotide sequence ID" value="NZ_ANAG01000007.1"/>
</dbReference>
<dbReference type="Pfam" id="PF12363">
    <property type="entry name" value="Phage_TAC_12"/>
    <property type="match status" value="1"/>
</dbReference>
<evidence type="ECO:0000313" key="1">
    <source>
        <dbReference type="EMBL" id="EKW99380.1"/>
    </source>
</evidence>
<gene>
    <name evidence="1" type="ORF">D271_02334</name>
</gene>
<name>M5J6G4_9LACO</name>
<comment type="caution">
    <text evidence="1">The sequence shown here is derived from an EMBL/GenBank/DDBJ whole genome shotgun (WGS) entry which is preliminary data.</text>
</comment>
<sequence>MKLMINGKEVELHFGVRFVRELDKVAGVQQGNISLGMSLTKTLPALLAFDPVALSTVIYAAAYETKPRLKMADIDDFIDNDADLEDHYNEIVKSVQESTATKLVLKNLQA</sequence>
<keyword evidence="2" id="KW-1185">Reference proteome</keyword>
<accession>M5J6G4</accession>
<protein>
    <recommendedName>
        <fullName evidence="3">Phage protein</fullName>
    </recommendedName>
</protein>